<feature type="compositionally biased region" description="Polar residues" evidence="1">
    <location>
        <begin position="200"/>
        <end position="211"/>
    </location>
</feature>
<protein>
    <submittedName>
        <fullName evidence="3">Uncharacterized protein</fullName>
    </submittedName>
</protein>
<keyword evidence="2" id="KW-0812">Transmembrane</keyword>
<dbReference type="GO" id="GO:0006813">
    <property type="term" value="P:potassium ion transport"/>
    <property type="evidence" value="ECO:0007669"/>
    <property type="project" value="TreeGrafter"/>
</dbReference>
<organism evidence="3 4">
    <name type="scientific">Pseudallescheria apiosperma</name>
    <name type="common">Scedosporium apiospermum</name>
    <dbReference type="NCBI Taxonomy" id="563466"/>
    <lineage>
        <taxon>Eukaryota</taxon>
        <taxon>Fungi</taxon>
        <taxon>Dikarya</taxon>
        <taxon>Ascomycota</taxon>
        <taxon>Pezizomycotina</taxon>
        <taxon>Sordariomycetes</taxon>
        <taxon>Hypocreomycetidae</taxon>
        <taxon>Microascales</taxon>
        <taxon>Microascaceae</taxon>
        <taxon>Scedosporium</taxon>
    </lineage>
</organism>
<dbReference type="GeneID" id="27726419"/>
<accession>A0A084G1P5</accession>
<evidence type="ECO:0000313" key="3">
    <source>
        <dbReference type="EMBL" id="KEZ41257.1"/>
    </source>
</evidence>
<evidence type="ECO:0000256" key="2">
    <source>
        <dbReference type="SAM" id="Phobius"/>
    </source>
</evidence>
<dbReference type="HOGENOM" id="CLU_043838_2_0_1"/>
<gene>
    <name evidence="3" type="ORF">SAPIO_CDS7347</name>
</gene>
<dbReference type="Pfam" id="PF10173">
    <property type="entry name" value="Mit_KHE1"/>
    <property type="match status" value="1"/>
</dbReference>
<dbReference type="GO" id="GO:0005743">
    <property type="term" value="C:mitochondrial inner membrane"/>
    <property type="evidence" value="ECO:0007669"/>
    <property type="project" value="TreeGrafter"/>
</dbReference>
<dbReference type="EMBL" id="JOWA01000110">
    <property type="protein sequence ID" value="KEZ41257.1"/>
    <property type="molecule type" value="Genomic_DNA"/>
</dbReference>
<feature type="region of interest" description="Disordered" evidence="1">
    <location>
        <begin position="197"/>
        <end position="228"/>
    </location>
</feature>
<evidence type="ECO:0000256" key="1">
    <source>
        <dbReference type="SAM" id="MobiDB-lite"/>
    </source>
</evidence>
<dbReference type="AlphaFoldDB" id="A0A084G1P5"/>
<dbReference type="VEuPathDB" id="FungiDB:SAPIO_CDS7347"/>
<keyword evidence="2" id="KW-0472">Membrane</keyword>
<comment type="caution">
    <text evidence="3">The sequence shown here is derived from an EMBL/GenBank/DDBJ whole genome shotgun (WGS) entry which is preliminary data.</text>
</comment>
<dbReference type="InterPro" id="IPR018786">
    <property type="entry name" value="Mit_KHE1"/>
</dbReference>
<dbReference type="PANTHER" id="PTHR28062:SF1">
    <property type="entry name" value="TRANSMEMBRANE PROTEIN"/>
    <property type="match status" value="1"/>
</dbReference>
<dbReference type="Proteomes" id="UP000028545">
    <property type="component" value="Unassembled WGS sequence"/>
</dbReference>
<proteinExistence type="predicted"/>
<dbReference type="OMA" id="PFFYLAY"/>
<evidence type="ECO:0000313" key="4">
    <source>
        <dbReference type="Proteomes" id="UP000028545"/>
    </source>
</evidence>
<feature type="compositionally biased region" description="Basic and acidic residues" evidence="1">
    <location>
        <begin position="263"/>
        <end position="280"/>
    </location>
</feature>
<dbReference type="OrthoDB" id="5562676at2759"/>
<feature type="transmembrane region" description="Helical" evidence="2">
    <location>
        <begin position="128"/>
        <end position="157"/>
    </location>
</feature>
<name>A0A084G1P5_PSEDA</name>
<dbReference type="PANTHER" id="PTHR28062">
    <property type="entry name" value="K+-H+ EXCHANGE-LIKE PROTEIN"/>
    <property type="match status" value="1"/>
</dbReference>
<reference evidence="3 4" key="1">
    <citation type="journal article" date="2014" name="Genome Announc.">
        <title>Draft genome sequence of the pathogenic fungus Scedosporium apiospermum.</title>
        <authorList>
            <person name="Vandeputte P."/>
            <person name="Ghamrawi S."/>
            <person name="Rechenmann M."/>
            <person name="Iltis A."/>
            <person name="Giraud S."/>
            <person name="Fleury M."/>
            <person name="Thornton C."/>
            <person name="Delhaes L."/>
            <person name="Meyer W."/>
            <person name="Papon N."/>
            <person name="Bouchara J.P."/>
        </authorList>
    </citation>
    <scope>NUCLEOTIDE SEQUENCE [LARGE SCALE GENOMIC DNA]</scope>
    <source>
        <strain evidence="3 4">IHEM 14462</strain>
    </source>
</reference>
<dbReference type="KEGG" id="sapo:SAPIO_CDS7347"/>
<feature type="region of interest" description="Disordered" evidence="1">
    <location>
        <begin position="259"/>
        <end position="280"/>
    </location>
</feature>
<sequence>MRFVLLPISTKRTLLYCIRNSEATKPRNSLVDKVTARAANVWAGWERKESGWQRKVVDYGNHALRRIPFQEWGLKSVPPLSSRRQKELLSSGEKVELSFPPSVIPPDKAEKVLHTLGTEREALHRMRLMWCFIGMPITAPIALIPVVPNIPFFYLVYRSWSHWRAIKGGQHVQFLLKNKLLTVAPSSILDEVYTAPRLPGTSSKETQQSKSEATEKDTDTQSAEPAGKVLLCHDTVTKLSKALEHPEIEAELERAIWQVEQSNKSDKPSSTDSNKGSKES</sequence>
<dbReference type="GO" id="GO:1902600">
    <property type="term" value="P:proton transmembrane transport"/>
    <property type="evidence" value="ECO:0007669"/>
    <property type="project" value="TreeGrafter"/>
</dbReference>
<dbReference type="RefSeq" id="XP_016641056.1">
    <property type="nucleotide sequence ID" value="XM_016789229.1"/>
</dbReference>
<keyword evidence="2" id="KW-1133">Transmembrane helix</keyword>
<keyword evidence="4" id="KW-1185">Reference proteome</keyword>